<feature type="compositionally biased region" description="Polar residues" evidence="1">
    <location>
        <begin position="313"/>
        <end position="322"/>
    </location>
</feature>
<evidence type="ECO:0008006" key="4">
    <source>
        <dbReference type="Google" id="ProtNLM"/>
    </source>
</evidence>
<feature type="compositionally biased region" description="Basic and acidic residues" evidence="1">
    <location>
        <begin position="126"/>
        <end position="138"/>
    </location>
</feature>
<protein>
    <recommendedName>
        <fullName evidence="4">Cellulose-binding protein</fullName>
    </recommendedName>
</protein>
<gene>
    <name evidence="2" type="ORF">HEK616_02410</name>
</gene>
<feature type="compositionally biased region" description="Basic and acidic residues" evidence="1">
    <location>
        <begin position="98"/>
        <end position="118"/>
    </location>
</feature>
<keyword evidence="3" id="KW-1185">Reference proteome</keyword>
<dbReference type="RefSeq" id="WP_261951035.1">
    <property type="nucleotide sequence ID" value="NZ_AP026073.1"/>
</dbReference>
<evidence type="ECO:0000256" key="1">
    <source>
        <dbReference type="SAM" id="MobiDB-lite"/>
    </source>
</evidence>
<feature type="compositionally biased region" description="Basic and acidic residues" evidence="1">
    <location>
        <begin position="255"/>
        <end position="275"/>
    </location>
</feature>
<sequence>MSASVSPHGFEIVRGRGYRPEDVDRRFEGLSIDRDSCWERAARLTVLGNEMEAELAELRLYLAKLPPQTYESLGSEARLILTTAESEAARLRAEAEEAAEQERDAADAHAKKVRESADKAASVLRADADERARHTEEVARDNATKLVATASREAGQLRTEAAEVLADVVRRTDQLLGDQEKRQAEEWDAAGREIAEREAALDRLVAELDERGQALLADERRRYAQAEEAARHHQEAAEDQAAELLAQARVAAERVERSTERVLREHDEEREELRSHMAHVRNSLAALTGKAPVPEDDRPAAGPFGPDEEDTVESQLPRQAGG</sequence>
<name>A0ABN6QQN0_STRNI</name>
<feature type="region of interest" description="Disordered" evidence="1">
    <location>
        <begin position="98"/>
        <end position="138"/>
    </location>
</feature>
<dbReference type="EMBL" id="AP026073">
    <property type="protein sequence ID" value="BDM66754.1"/>
    <property type="molecule type" value="Genomic_DNA"/>
</dbReference>
<dbReference type="Proteomes" id="UP001059597">
    <property type="component" value="Chromosome"/>
</dbReference>
<reference evidence="2" key="1">
    <citation type="submission" date="2022-06" db="EMBL/GenBank/DDBJ databases">
        <title>Complete genome sequence of Streptomyces nigrescens HEK616.</title>
        <authorList>
            <person name="Asamizu S."/>
            <person name="Onaka H."/>
        </authorList>
    </citation>
    <scope>NUCLEOTIDE SEQUENCE</scope>
    <source>
        <strain evidence="2">HEK616</strain>
    </source>
</reference>
<proteinExistence type="predicted"/>
<organism evidence="2 3">
    <name type="scientific">Streptomyces nigrescens</name>
    <dbReference type="NCBI Taxonomy" id="1920"/>
    <lineage>
        <taxon>Bacteria</taxon>
        <taxon>Bacillati</taxon>
        <taxon>Actinomycetota</taxon>
        <taxon>Actinomycetes</taxon>
        <taxon>Kitasatosporales</taxon>
        <taxon>Streptomycetaceae</taxon>
        <taxon>Streptomyces</taxon>
    </lineage>
</organism>
<evidence type="ECO:0000313" key="2">
    <source>
        <dbReference type="EMBL" id="BDM66754.1"/>
    </source>
</evidence>
<accession>A0ABN6QQN0</accession>
<evidence type="ECO:0000313" key="3">
    <source>
        <dbReference type="Proteomes" id="UP001059597"/>
    </source>
</evidence>
<feature type="region of interest" description="Disordered" evidence="1">
    <location>
        <begin position="255"/>
        <end position="322"/>
    </location>
</feature>